<accession>T0GEU5</accession>
<keyword evidence="2" id="KW-1185">Reference proteome</keyword>
<dbReference type="RefSeq" id="WP_021245923.1">
    <property type="nucleotide sequence ID" value="NZ_ATIB01000079.1"/>
</dbReference>
<reference evidence="1 2" key="1">
    <citation type="journal article" date="2013" name="Genome Announc.">
        <title>Draft Genome Sequence of a Hexachlorocyclohexane-Degrading Bacterium, Sphingobium baderi Strain LL03T.</title>
        <authorList>
            <person name="Kaur J."/>
            <person name="Verma H."/>
            <person name="Tripathi C."/>
            <person name="Khurana J.P."/>
            <person name="Lal R."/>
        </authorList>
    </citation>
    <scope>NUCLEOTIDE SEQUENCE [LARGE SCALE GENOMIC DNA]</scope>
    <source>
        <strain evidence="1 2">LL03</strain>
    </source>
</reference>
<evidence type="ECO:0000313" key="2">
    <source>
        <dbReference type="Proteomes" id="UP000015524"/>
    </source>
</evidence>
<gene>
    <name evidence="1" type="ORF">L485_16695</name>
</gene>
<dbReference type="eggNOG" id="COG0508">
    <property type="taxonomic scope" value="Bacteria"/>
</dbReference>
<dbReference type="SUPFAM" id="SSF51230">
    <property type="entry name" value="Single hybrid motif"/>
    <property type="match status" value="1"/>
</dbReference>
<dbReference type="AlphaFoldDB" id="T0GEU5"/>
<organism evidence="1 2">
    <name type="scientific">Sphingobium baderi LL03</name>
    <dbReference type="NCBI Taxonomy" id="1114964"/>
    <lineage>
        <taxon>Bacteria</taxon>
        <taxon>Pseudomonadati</taxon>
        <taxon>Pseudomonadota</taxon>
        <taxon>Alphaproteobacteria</taxon>
        <taxon>Sphingomonadales</taxon>
        <taxon>Sphingomonadaceae</taxon>
        <taxon>Sphingobium</taxon>
    </lineage>
</organism>
<proteinExistence type="predicted"/>
<sequence>MAIDIQLSKIGISMTEGSLAEWLIADGGHATEGEPLFALETAS</sequence>
<comment type="caution">
    <text evidence="1">The sequence shown here is derived from an EMBL/GenBank/DDBJ whole genome shotgun (WGS) entry which is preliminary data.</text>
</comment>
<evidence type="ECO:0008006" key="3">
    <source>
        <dbReference type="Google" id="ProtNLM"/>
    </source>
</evidence>
<evidence type="ECO:0000313" key="1">
    <source>
        <dbReference type="EMBL" id="EQA99186.1"/>
    </source>
</evidence>
<protein>
    <recommendedName>
        <fullName evidence="3">Lipoyl-binding domain-containing protein</fullName>
    </recommendedName>
</protein>
<name>T0GEU5_9SPHN</name>
<dbReference type="EMBL" id="ATIB01000079">
    <property type="protein sequence ID" value="EQA99186.1"/>
    <property type="molecule type" value="Genomic_DNA"/>
</dbReference>
<dbReference type="PATRIC" id="fig|1114964.3.peg.3268"/>
<dbReference type="Proteomes" id="UP000015524">
    <property type="component" value="Unassembled WGS sequence"/>
</dbReference>
<dbReference type="Gene3D" id="2.40.50.100">
    <property type="match status" value="1"/>
</dbReference>
<dbReference type="InterPro" id="IPR011053">
    <property type="entry name" value="Single_hybrid_motif"/>
</dbReference>